<accession>A0A381PP70</accession>
<dbReference type="NCBIfam" id="TIGR00730">
    <property type="entry name" value="Rossman fold protein, TIGR00730 family"/>
    <property type="match status" value="1"/>
</dbReference>
<evidence type="ECO:0000313" key="2">
    <source>
        <dbReference type="EMBL" id="SUZ68404.1"/>
    </source>
</evidence>
<dbReference type="GO" id="GO:0005829">
    <property type="term" value="C:cytosol"/>
    <property type="evidence" value="ECO:0007669"/>
    <property type="project" value="TreeGrafter"/>
</dbReference>
<dbReference type="PANTHER" id="PTHR43393:SF2">
    <property type="entry name" value="CYTOKININ RIBOSIDE 5'-MONOPHOSPHATE PHOSPHORIBOHYDROLASE"/>
    <property type="match status" value="1"/>
</dbReference>
<dbReference type="SUPFAM" id="SSF102405">
    <property type="entry name" value="MCP/YpsA-like"/>
    <property type="match status" value="1"/>
</dbReference>
<organism evidence="2">
    <name type="scientific">marine metagenome</name>
    <dbReference type="NCBI Taxonomy" id="408172"/>
    <lineage>
        <taxon>unclassified sequences</taxon>
        <taxon>metagenomes</taxon>
        <taxon>ecological metagenomes</taxon>
    </lineage>
</organism>
<dbReference type="InterPro" id="IPR052341">
    <property type="entry name" value="LOG_family_nucleotidases"/>
</dbReference>
<dbReference type="GO" id="GO:0016787">
    <property type="term" value="F:hydrolase activity"/>
    <property type="evidence" value="ECO:0007669"/>
    <property type="project" value="InterPro"/>
</dbReference>
<dbReference type="FunFam" id="3.40.50.450:FF:000011">
    <property type="entry name" value="TIGR00730 family Rossman fold protein"/>
    <property type="match status" value="1"/>
</dbReference>
<sequence length="252" mass="28094">MSEDNEGQEPQQTIPPPPASKETEDERFLQSAVDELQERGLFRGGKDSWRVFRIMGEFVEGFDELSTLGPCVSVFGSARLTTADPAYDRCVETVRLLAEAGYGIITGGGPGIMEAANRGAQEVGTPSVGCNIELPFEQGLNEFIDIGIDFRYFFVRKTMFVKYAQAFVIFPGGFGTLDELFEALTLIQTRKVKNFPVILFDTNYWAGMMDWLRGTMLREGKISEEDFDLIYVTDSPEEVVAHVVSSQPKGRL</sequence>
<dbReference type="InterPro" id="IPR031100">
    <property type="entry name" value="LOG_fam"/>
</dbReference>
<dbReference type="EMBL" id="UINC01001038">
    <property type="protein sequence ID" value="SUZ68404.1"/>
    <property type="molecule type" value="Genomic_DNA"/>
</dbReference>
<proteinExistence type="predicted"/>
<evidence type="ECO:0008006" key="3">
    <source>
        <dbReference type="Google" id="ProtNLM"/>
    </source>
</evidence>
<evidence type="ECO:0000256" key="1">
    <source>
        <dbReference type="SAM" id="MobiDB-lite"/>
    </source>
</evidence>
<dbReference type="Gene3D" id="3.40.50.450">
    <property type="match status" value="1"/>
</dbReference>
<dbReference type="GO" id="GO:0009691">
    <property type="term" value="P:cytokinin biosynthetic process"/>
    <property type="evidence" value="ECO:0007669"/>
    <property type="project" value="InterPro"/>
</dbReference>
<dbReference type="PANTHER" id="PTHR43393">
    <property type="entry name" value="CYTOKININ RIBOSIDE 5'-MONOPHOSPHATE PHOSPHORIBOHYDROLASE"/>
    <property type="match status" value="1"/>
</dbReference>
<gene>
    <name evidence="2" type="ORF">METZ01_LOCUS21258</name>
</gene>
<protein>
    <recommendedName>
        <fullName evidence="3">Cytokinin riboside 5'-monophosphate phosphoribohydrolase</fullName>
    </recommendedName>
</protein>
<feature type="region of interest" description="Disordered" evidence="1">
    <location>
        <begin position="1"/>
        <end position="26"/>
    </location>
</feature>
<dbReference type="Pfam" id="PF03641">
    <property type="entry name" value="Lysine_decarbox"/>
    <property type="match status" value="1"/>
</dbReference>
<dbReference type="AlphaFoldDB" id="A0A381PP70"/>
<name>A0A381PP70_9ZZZZ</name>
<reference evidence="2" key="1">
    <citation type="submission" date="2018-05" db="EMBL/GenBank/DDBJ databases">
        <authorList>
            <person name="Lanie J.A."/>
            <person name="Ng W.-L."/>
            <person name="Kazmierczak K.M."/>
            <person name="Andrzejewski T.M."/>
            <person name="Davidsen T.M."/>
            <person name="Wayne K.J."/>
            <person name="Tettelin H."/>
            <person name="Glass J.I."/>
            <person name="Rusch D."/>
            <person name="Podicherti R."/>
            <person name="Tsui H.-C.T."/>
            <person name="Winkler M.E."/>
        </authorList>
    </citation>
    <scope>NUCLEOTIDE SEQUENCE</scope>
</reference>
<dbReference type="InterPro" id="IPR005269">
    <property type="entry name" value="LOG"/>
</dbReference>